<dbReference type="AlphaFoldDB" id="A0A919RXY3"/>
<dbReference type="NCBIfam" id="TIGR03827">
    <property type="entry name" value="GNAT_ablB"/>
    <property type="match status" value="1"/>
</dbReference>
<protein>
    <submittedName>
        <fullName evidence="2">Beta-lysine N-acetyltransferase</fullName>
    </submittedName>
</protein>
<dbReference type="InterPro" id="IPR016181">
    <property type="entry name" value="Acyl_CoA_acyltransferase"/>
</dbReference>
<dbReference type="Proteomes" id="UP000679179">
    <property type="component" value="Unassembled WGS sequence"/>
</dbReference>
<feature type="domain" description="N-acetyltransferase" evidence="1">
    <location>
        <begin position="127"/>
        <end position="277"/>
    </location>
</feature>
<evidence type="ECO:0000313" key="3">
    <source>
        <dbReference type="Proteomes" id="UP000679179"/>
    </source>
</evidence>
<comment type="caution">
    <text evidence="2">The sequence shown here is derived from an EMBL/GenBank/DDBJ whole genome shotgun (WGS) entry which is preliminary data.</text>
</comment>
<dbReference type="EMBL" id="BOPZ01000002">
    <property type="protein sequence ID" value="GIM27583.1"/>
    <property type="molecule type" value="Genomic_DNA"/>
</dbReference>
<dbReference type="Pfam" id="PF00583">
    <property type="entry name" value="Acetyltransf_1"/>
    <property type="match status" value="1"/>
</dbReference>
<dbReference type="CDD" id="cd04301">
    <property type="entry name" value="NAT_SF"/>
    <property type="match status" value="1"/>
</dbReference>
<dbReference type="GO" id="GO:0008080">
    <property type="term" value="F:N-acetyltransferase activity"/>
    <property type="evidence" value="ECO:0007669"/>
    <property type="project" value="InterPro"/>
</dbReference>
<organism evidence="2 3">
    <name type="scientific">Clostridium polyendosporum</name>
    <dbReference type="NCBI Taxonomy" id="69208"/>
    <lineage>
        <taxon>Bacteria</taxon>
        <taxon>Bacillati</taxon>
        <taxon>Bacillota</taxon>
        <taxon>Clostridia</taxon>
        <taxon>Eubacteriales</taxon>
        <taxon>Clostridiaceae</taxon>
        <taxon>Clostridium</taxon>
    </lineage>
</organism>
<name>A0A919RXY3_9CLOT</name>
<dbReference type="RefSeq" id="WP_212902344.1">
    <property type="nucleotide sequence ID" value="NZ_BOPZ01000002.1"/>
</dbReference>
<evidence type="ECO:0000259" key="1">
    <source>
        <dbReference type="PROSITE" id="PS51186"/>
    </source>
</evidence>
<evidence type="ECO:0000313" key="2">
    <source>
        <dbReference type="EMBL" id="GIM27583.1"/>
    </source>
</evidence>
<gene>
    <name evidence="2" type="ORF">CPJCM30710_02490</name>
</gene>
<accession>A0A919RXY3</accession>
<dbReference type="SUPFAM" id="SSF55729">
    <property type="entry name" value="Acyl-CoA N-acyltransferases (Nat)"/>
    <property type="match status" value="1"/>
</dbReference>
<dbReference type="InterPro" id="IPR000182">
    <property type="entry name" value="GNAT_dom"/>
</dbReference>
<keyword evidence="3" id="KW-1185">Reference proteome</keyword>
<dbReference type="InterPro" id="IPR022525">
    <property type="entry name" value="GNAT_AblB"/>
</dbReference>
<proteinExistence type="predicted"/>
<dbReference type="PROSITE" id="PS51186">
    <property type="entry name" value="GNAT"/>
    <property type="match status" value="1"/>
</dbReference>
<sequence>MDNVTKKISKSIIQHDKENNRIYLMKMHEDDSYGIIDILEEVAKEKKYTKIIGKIPLGAKVFFLEQGYSIEAAIPEFYKGKEDGVFVVKYFSKDRKEEKYKEIINDVLSESIKKSNEKKQCTLSKQFIFRKAGENDAEAIAEFYKKIFQTYPFPIYNAKYILTTMKDNVVYFTIWKEDKLIAISSSEMDKENLNVEMTDFGTLPEYRRKGLAVYLLGKMEEEMIARGIKTAYTIARAVSYGMNTTFSKKGYTFAGTLINNTNISGRIESMNVWYKKL</sequence>
<dbReference type="Gene3D" id="3.40.630.30">
    <property type="match status" value="1"/>
</dbReference>
<reference evidence="2" key="1">
    <citation type="submission" date="2021-03" db="EMBL/GenBank/DDBJ databases">
        <title>Taxonomic study of Clostridium polyendosporum from meadow-gley soil under rice.</title>
        <authorList>
            <person name="Kobayashi H."/>
            <person name="Tanizawa Y."/>
            <person name="Yagura M."/>
        </authorList>
    </citation>
    <scope>NUCLEOTIDE SEQUENCE</scope>
    <source>
        <strain evidence="2">JCM 30710</strain>
    </source>
</reference>